<evidence type="ECO:0000313" key="1">
    <source>
        <dbReference type="EMBL" id="JAH90033.1"/>
    </source>
</evidence>
<dbReference type="EMBL" id="GBXM01018544">
    <property type="protein sequence ID" value="JAH90033.1"/>
    <property type="molecule type" value="Transcribed_RNA"/>
</dbReference>
<dbReference type="AlphaFoldDB" id="A0A0E9WKM4"/>
<reference evidence="1" key="1">
    <citation type="submission" date="2014-11" db="EMBL/GenBank/DDBJ databases">
        <authorList>
            <person name="Amaro Gonzalez C."/>
        </authorList>
    </citation>
    <scope>NUCLEOTIDE SEQUENCE</scope>
</reference>
<accession>A0A0E9WKM4</accession>
<reference evidence="1" key="2">
    <citation type="journal article" date="2015" name="Fish Shellfish Immunol.">
        <title>Early steps in the European eel (Anguilla anguilla)-Vibrio vulnificus interaction in the gills: Role of the RtxA13 toxin.</title>
        <authorList>
            <person name="Callol A."/>
            <person name="Pajuelo D."/>
            <person name="Ebbesson L."/>
            <person name="Teles M."/>
            <person name="MacKenzie S."/>
            <person name="Amaro C."/>
        </authorList>
    </citation>
    <scope>NUCLEOTIDE SEQUENCE</scope>
</reference>
<organism evidence="1">
    <name type="scientific">Anguilla anguilla</name>
    <name type="common">European freshwater eel</name>
    <name type="synonym">Muraena anguilla</name>
    <dbReference type="NCBI Taxonomy" id="7936"/>
    <lineage>
        <taxon>Eukaryota</taxon>
        <taxon>Metazoa</taxon>
        <taxon>Chordata</taxon>
        <taxon>Craniata</taxon>
        <taxon>Vertebrata</taxon>
        <taxon>Euteleostomi</taxon>
        <taxon>Actinopterygii</taxon>
        <taxon>Neopterygii</taxon>
        <taxon>Teleostei</taxon>
        <taxon>Anguilliformes</taxon>
        <taxon>Anguillidae</taxon>
        <taxon>Anguilla</taxon>
    </lineage>
</organism>
<proteinExistence type="predicted"/>
<sequence>MMGTLKSGSQHQQCCWCSLLPDSPMSLIGQRLHLCFRYKSWQEIKPAVILKLMARLEYL</sequence>
<protein>
    <submittedName>
        <fullName evidence="1">Uncharacterized protein</fullName>
    </submittedName>
</protein>
<name>A0A0E9WKM4_ANGAN</name>